<dbReference type="PANTHER" id="PTHR30296:SF0">
    <property type="entry name" value="LACTATE UTILIZATION PROTEIN A"/>
    <property type="match status" value="1"/>
</dbReference>
<comment type="caution">
    <text evidence="2">The sequence shown here is derived from an EMBL/GenBank/DDBJ whole genome shotgun (WGS) entry which is preliminary data.</text>
</comment>
<dbReference type="GO" id="GO:0016491">
    <property type="term" value="F:oxidoreductase activity"/>
    <property type="evidence" value="ECO:0007669"/>
    <property type="project" value="UniProtKB-ARBA"/>
</dbReference>
<dbReference type="PANTHER" id="PTHR30296">
    <property type="entry name" value="UNCHARACTERIZED PROTEIN YKGE"/>
    <property type="match status" value="1"/>
</dbReference>
<reference evidence="2 3" key="1">
    <citation type="submission" date="2018-03" db="EMBL/GenBank/DDBJ databases">
        <title>Genomic Encyclopedia of Type Strains, Phase III (KMG-III): the genomes of soil and plant-associated and newly described type strains.</title>
        <authorList>
            <person name="Whitman W."/>
        </authorList>
    </citation>
    <scope>NUCLEOTIDE SEQUENCE [LARGE SCALE GENOMIC DNA]</scope>
    <source>
        <strain evidence="2 3">CGMCC 4.7067</strain>
    </source>
</reference>
<protein>
    <submittedName>
        <fullName evidence="2">L-lactate dehydrogenase complex protein LldE</fullName>
    </submittedName>
</protein>
<evidence type="ECO:0000313" key="2">
    <source>
        <dbReference type="EMBL" id="PRY60707.1"/>
    </source>
</evidence>
<evidence type="ECO:0000259" key="1">
    <source>
        <dbReference type="Pfam" id="PF02754"/>
    </source>
</evidence>
<sequence length="243" mass="25472">MKRVALFITCVNDALFPEAPKAVVRILERLGYEVDFPAAQTCCGQMHANSGYKNDAARLARSFDEVFGGYDAIVTPSGSCAAMARDQYPHLTGSDIGQRVHELSEFLVDVAGVEDVGAHFPHSVTYHPTCHGTRALGLGDKPLRLLRAVGGIDLVDLPAADQCCGFGGTFALKNSEVSSAMLADKCRNAAATGAEYLAAADNSCLTHIGGGISRLSRIYGSAGVAKSGGPKPIHYAEILASTA</sequence>
<feature type="domain" description="Cysteine-rich" evidence="1">
    <location>
        <begin position="124"/>
        <end position="208"/>
    </location>
</feature>
<dbReference type="OrthoDB" id="9770306at2"/>
<accession>A0A2T0US89</accession>
<dbReference type="GO" id="GO:0005829">
    <property type="term" value="C:cytosol"/>
    <property type="evidence" value="ECO:0007669"/>
    <property type="project" value="TreeGrafter"/>
</dbReference>
<gene>
    <name evidence="2" type="ORF">B0I28_102316</name>
</gene>
<keyword evidence="3" id="KW-1185">Reference proteome</keyword>
<dbReference type="AlphaFoldDB" id="A0A2T0US89"/>
<organism evidence="2 3">
    <name type="scientific">Glycomyces artemisiae</name>
    <dbReference type="NCBI Taxonomy" id="1076443"/>
    <lineage>
        <taxon>Bacteria</taxon>
        <taxon>Bacillati</taxon>
        <taxon>Actinomycetota</taxon>
        <taxon>Actinomycetes</taxon>
        <taxon>Glycomycetales</taxon>
        <taxon>Glycomycetaceae</taxon>
        <taxon>Glycomyces</taxon>
    </lineage>
</organism>
<dbReference type="InterPro" id="IPR004017">
    <property type="entry name" value="Cys_rich_dom"/>
</dbReference>
<feature type="domain" description="Cysteine-rich" evidence="1">
    <location>
        <begin position="4"/>
        <end position="83"/>
    </location>
</feature>
<proteinExistence type="predicted"/>
<dbReference type="Pfam" id="PF02754">
    <property type="entry name" value="CCG"/>
    <property type="match status" value="2"/>
</dbReference>
<evidence type="ECO:0000313" key="3">
    <source>
        <dbReference type="Proteomes" id="UP000238176"/>
    </source>
</evidence>
<dbReference type="RefSeq" id="WP_106362901.1">
    <property type="nucleotide sequence ID" value="NZ_PVTJ01000002.1"/>
</dbReference>
<name>A0A2T0US89_9ACTN</name>
<dbReference type="EMBL" id="PVTJ01000002">
    <property type="protein sequence ID" value="PRY60707.1"/>
    <property type="molecule type" value="Genomic_DNA"/>
</dbReference>
<dbReference type="Proteomes" id="UP000238176">
    <property type="component" value="Unassembled WGS sequence"/>
</dbReference>